<proteinExistence type="predicted"/>
<reference evidence="1 2" key="1">
    <citation type="submission" date="2019-06" db="EMBL/GenBank/DDBJ databases">
        <title>Whole genome sequence for Cellvibrionaceae sp. R142.</title>
        <authorList>
            <person name="Wang G."/>
        </authorList>
    </citation>
    <scope>NUCLEOTIDE SEQUENCE [LARGE SCALE GENOMIC DNA]</scope>
    <source>
        <strain evidence="1 2">R142</strain>
    </source>
</reference>
<protein>
    <recommendedName>
        <fullName evidence="3">Porin</fullName>
    </recommendedName>
</protein>
<dbReference type="AlphaFoldDB" id="A0A545TNM2"/>
<keyword evidence="2" id="KW-1185">Reference proteome</keyword>
<dbReference type="EMBL" id="VHSG01000012">
    <property type="protein sequence ID" value="TQV78814.1"/>
    <property type="molecule type" value="Genomic_DNA"/>
</dbReference>
<dbReference type="Proteomes" id="UP000319732">
    <property type="component" value="Unassembled WGS sequence"/>
</dbReference>
<evidence type="ECO:0000313" key="1">
    <source>
        <dbReference type="EMBL" id="TQV78814.1"/>
    </source>
</evidence>
<sequence>MPLSLKPAIAGLALALCIAPAGAIELTGRASLLGLVAKPAAGDSGFIEGESEYLTADQIGLRLMLDEIREHAEWSVHVRTTRQHFDGFPSAAVHSSDLFRYQDLRDNWLDQRDDNGATRAGIELDHAYYKRQVDNFTFTLGRQPVDWGSGRLWQPLNLFGAFAPTDLDTDYKPGIDGVTLDWYPSPHASVTTAYIVSPQGDAALEDSLATYYRRQVGEQSEIGLAAGSISGNQVVGGSFESAWRGIGWRIEGAHYDLEESDDKGLFYIAGIDYQFEEGTLLALEWYHNHFGVKEQMALADEITDPLVVFQLQPLLGRRALGISVNNDITPLLRGTYLLLASSLKDMDNDHRRSFMHQVNFVYSVSDEADFLVSALWGTGDGLDDGRLRSEFGHVPKSLTLRFRYYF</sequence>
<evidence type="ECO:0000313" key="2">
    <source>
        <dbReference type="Proteomes" id="UP000319732"/>
    </source>
</evidence>
<gene>
    <name evidence="1" type="ORF">FKG94_12390</name>
</gene>
<accession>A0A545TNM2</accession>
<comment type="caution">
    <text evidence="1">The sequence shown here is derived from an EMBL/GenBank/DDBJ whole genome shotgun (WGS) entry which is preliminary data.</text>
</comment>
<dbReference type="OrthoDB" id="5383458at2"/>
<evidence type="ECO:0008006" key="3">
    <source>
        <dbReference type="Google" id="ProtNLM"/>
    </source>
</evidence>
<name>A0A545TNM2_9GAMM</name>
<organism evidence="1 2">
    <name type="scientific">Exilibacterium tricleocarpae</name>
    <dbReference type="NCBI Taxonomy" id="2591008"/>
    <lineage>
        <taxon>Bacteria</taxon>
        <taxon>Pseudomonadati</taxon>
        <taxon>Pseudomonadota</taxon>
        <taxon>Gammaproteobacteria</taxon>
        <taxon>Cellvibrionales</taxon>
        <taxon>Cellvibrionaceae</taxon>
        <taxon>Exilibacterium</taxon>
    </lineage>
</organism>
<dbReference type="RefSeq" id="WP_142904649.1">
    <property type="nucleotide sequence ID" value="NZ_ML660093.1"/>
</dbReference>